<evidence type="ECO:0000313" key="8">
    <source>
        <dbReference type="EMBL" id="CAG8550689.1"/>
    </source>
</evidence>
<dbReference type="GO" id="GO:0046081">
    <property type="term" value="P:dUTP catabolic process"/>
    <property type="evidence" value="ECO:0007669"/>
    <property type="project" value="InterPro"/>
</dbReference>
<reference evidence="8" key="1">
    <citation type="submission" date="2021-06" db="EMBL/GenBank/DDBJ databases">
        <authorList>
            <person name="Kallberg Y."/>
            <person name="Tangrot J."/>
            <person name="Rosling A."/>
        </authorList>
    </citation>
    <scope>NUCLEOTIDE SEQUENCE</scope>
    <source>
        <strain evidence="8">IN212</strain>
    </source>
</reference>
<dbReference type="PANTHER" id="PTHR11241:SF0">
    <property type="entry name" value="DEOXYURIDINE 5'-TRIPHOSPHATE NUCLEOTIDOHYDROLASE"/>
    <property type="match status" value="1"/>
</dbReference>
<dbReference type="GO" id="GO:0000287">
    <property type="term" value="F:magnesium ion binding"/>
    <property type="evidence" value="ECO:0007669"/>
    <property type="project" value="InterPro"/>
</dbReference>
<evidence type="ECO:0000256" key="6">
    <source>
        <dbReference type="ARBA" id="ARBA00023080"/>
    </source>
</evidence>
<gene>
    <name evidence="8" type="ORF">RFULGI_LOCUS4636</name>
</gene>
<evidence type="ECO:0000256" key="5">
    <source>
        <dbReference type="ARBA" id="ARBA00022801"/>
    </source>
</evidence>
<evidence type="ECO:0000256" key="1">
    <source>
        <dbReference type="ARBA" id="ARBA00005142"/>
    </source>
</evidence>
<protein>
    <recommendedName>
        <fullName evidence="4">dUTP diphosphatase</fullName>
        <ecNumber evidence="4">3.6.1.23</ecNumber>
    </recommendedName>
</protein>
<comment type="pathway">
    <text evidence="1">Pyrimidine metabolism; dUMP biosynthesis; dUMP from dCTP (dUTP route): step 2/2.</text>
</comment>
<dbReference type="Pfam" id="PF00692">
    <property type="entry name" value="dUTPase"/>
    <property type="match status" value="1"/>
</dbReference>
<dbReference type="SUPFAM" id="SSF51283">
    <property type="entry name" value="dUTPase-like"/>
    <property type="match status" value="1"/>
</dbReference>
<dbReference type="Proteomes" id="UP000789396">
    <property type="component" value="Unassembled WGS sequence"/>
</dbReference>
<accession>A0A9N9B2C4</accession>
<dbReference type="PANTHER" id="PTHR11241">
    <property type="entry name" value="DEOXYURIDINE 5'-TRIPHOSPHATE NUCLEOTIDOHYDROLASE"/>
    <property type="match status" value="1"/>
</dbReference>
<evidence type="ECO:0000256" key="2">
    <source>
        <dbReference type="ARBA" id="ARBA00006581"/>
    </source>
</evidence>
<dbReference type="InterPro" id="IPR029054">
    <property type="entry name" value="dUTPase-like"/>
</dbReference>
<dbReference type="GO" id="GO:0006226">
    <property type="term" value="P:dUMP biosynthetic process"/>
    <property type="evidence" value="ECO:0007669"/>
    <property type="project" value="InterPro"/>
</dbReference>
<keyword evidence="6" id="KW-0546">Nucleotide metabolism</keyword>
<dbReference type="CDD" id="cd07557">
    <property type="entry name" value="trimeric_dUTPase"/>
    <property type="match status" value="1"/>
</dbReference>
<evidence type="ECO:0000256" key="3">
    <source>
        <dbReference type="ARBA" id="ARBA00011233"/>
    </source>
</evidence>
<proteinExistence type="inferred from homology"/>
<evidence type="ECO:0000313" key="9">
    <source>
        <dbReference type="Proteomes" id="UP000789396"/>
    </source>
</evidence>
<keyword evidence="9" id="KW-1185">Reference proteome</keyword>
<dbReference type="EC" id="3.6.1.23" evidence="4"/>
<dbReference type="InterPro" id="IPR008181">
    <property type="entry name" value="dUTPase"/>
</dbReference>
<evidence type="ECO:0000259" key="7">
    <source>
        <dbReference type="Pfam" id="PF00692"/>
    </source>
</evidence>
<name>A0A9N9B2C4_9GLOM</name>
<keyword evidence="5" id="KW-0378">Hydrolase</keyword>
<comment type="caution">
    <text evidence="8">The sequence shown here is derived from an EMBL/GenBank/DDBJ whole genome shotgun (WGS) entry which is preliminary data.</text>
</comment>
<comment type="similarity">
    <text evidence="2">Belongs to the dUTPase family.</text>
</comment>
<dbReference type="InterPro" id="IPR036157">
    <property type="entry name" value="dUTPase-like_sf"/>
</dbReference>
<evidence type="ECO:0000256" key="4">
    <source>
        <dbReference type="ARBA" id="ARBA00012379"/>
    </source>
</evidence>
<dbReference type="AlphaFoldDB" id="A0A9N9B2C4"/>
<comment type="subunit">
    <text evidence="3">Homotrimer.</text>
</comment>
<dbReference type="Gene3D" id="2.70.40.10">
    <property type="match status" value="1"/>
</dbReference>
<sequence>MPDHQCHQCYDELATWITIKIHKPFRVEFKTNKDWADEVEQELFVNKRVKKSFDSYQAASQQIHPNSQIERCRECEKYVDKYYTGMYFKMNGEKVTACDNCIREKQLNLPACSQCGERNESREMFITGSYQKQYFCTYEHQCVYWFNHGGWRKNIKTINKLRDRGTLLEVYDECDEIGKAILSRFMYEDDYVQEIIYEGSVEASAAEIFQYIYQQLSPNRRQQLARLDYINVKLCQECLIPCDNDKCDDCVQSEHTVKIDKGKRPMILEPIPEEAVTNELIEEINFTPISTQPPQLELNEIHERFNVIYQALNELSQQFNNYLKDAPVEQNTSYYAVKVYNDQDKGKLPEKAHPTDAGYDVYYTGKEAIRIPSHRVILVDIYIAIEIPVGVVCQVMSRSSLAKQGINVKGGTIDSGYTGNISIIIQNDSEEDYIIEPDQKIAQLVFLQLAPIDQLKPVSTREELGQSSRGTAGFGSTDYQEAYTYFLEQEHEEKVIEQRKLTAEQE</sequence>
<feature type="domain" description="dUTPase-like" evidence="7">
    <location>
        <begin position="345"/>
        <end position="477"/>
    </location>
</feature>
<dbReference type="InterPro" id="IPR033704">
    <property type="entry name" value="dUTPase_trimeric"/>
</dbReference>
<dbReference type="GO" id="GO:0004170">
    <property type="term" value="F:dUTP diphosphatase activity"/>
    <property type="evidence" value="ECO:0007669"/>
    <property type="project" value="UniProtKB-EC"/>
</dbReference>
<organism evidence="8 9">
    <name type="scientific">Racocetra fulgida</name>
    <dbReference type="NCBI Taxonomy" id="60492"/>
    <lineage>
        <taxon>Eukaryota</taxon>
        <taxon>Fungi</taxon>
        <taxon>Fungi incertae sedis</taxon>
        <taxon>Mucoromycota</taxon>
        <taxon>Glomeromycotina</taxon>
        <taxon>Glomeromycetes</taxon>
        <taxon>Diversisporales</taxon>
        <taxon>Gigasporaceae</taxon>
        <taxon>Racocetra</taxon>
    </lineage>
</organism>
<dbReference type="EMBL" id="CAJVPZ010004717">
    <property type="protein sequence ID" value="CAG8550689.1"/>
    <property type="molecule type" value="Genomic_DNA"/>
</dbReference>
<dbReference type="OrthoDB" id="10261072at2759"/>
<dbReference type="NCBIfam" id="TIGR00576">
    <property type="entry name" value="dut"/>
    <property type="match status" value="1"/>
</dbReference>